<dbReference type="InterPro" id="IPR015890">
    <property type="entry name" value="Chorismate_C"/>
</dbReference>
<dbReference type="NCBIfam" id="TIGR00543">
    <property type="entry name" value="isochor_syn"/>
    <property type="match status" value="1"/>
</dbReference>
<dbReference type="PANTHER" id="PTHR42839:SF2">
    <property type="entry name" value="ISOCHORISMATE SYNTHASE ENTC"/>
    <property type="match status" value="1"/>
</dbReference>
<dbReference type="Proteomes" id="UP000248079">
    <property type="component" value="Unassembled WGS sequence"/>
</dbReference>
<dbReference type="GO" id="GO:0008909">
    <property type="term" value="F:isochorismate synthase activity"/>
    <property type="evidence" value="ECO:0007669"/>
    <property type="project" value="UniProtKB-EC"/>
</dbReference>
<dbReference type="EC" id="5.4.4.2" evidence="3"/>
<evidence type="ECO:0000256" key="2">
    <source>
        <dbReference type="ARBA" id="ARBA00005297"/>
    </source>
</evidence>
<dbReference type="Gene3D" id="3.60.120.10">
    <property type="entry name" value="Anthranilate synthase"/>
    <property type="match status" value="1"/>
</dbReference>
<gene>
    <name evidence="7" type="ORF">DF185_10415</name>
</gene>
<evidence type="ECO:0000256" key="3">
    <source>
        <dbReference type="ARBA" id="ARBA00012824"/>
    </source>
</evidence>
<dbReference type="PANTHER" id="PTHR42839">
    <property type="entry name" value="ISOCHORISMATE SYNTHASE ENTC"/>
    <property type="match status" value="1"/>
</dbReference>
<name>A0A2V3ZXC7_9BACT</name>
<protein>
    <recommendedName>
        <fullName evidence="3">isochorismate synthase</fullName>
        <ecNumber evidence="3">5.4.4.2</ecNumber>
    </recommendedName>
    <alternativeName>
        <fullName evidence="5">Isochorismate mutase</fullName>
    </alternativeName>
</protein>
<comment type="caution">
    <text evidence="7">The sequence shown here is derived from an EMBL/GenBank/DDBJ whole genome shotgun (WGS) entry which is preliminary data.</text>
</comment>
<comment type="similarity">
    <text evidence="2">Belongs to the isochorismate synthase family.</text>
</comment>
<dbReference type="SUPFAM" id="SSF56322">
    <property type="entry name" value="ADC synthase"/>
    <property type="match status" value="1"/>
</dbReference>
<evidence type="ECO:0000313" key="7">
    <source>
        <dbReference type="EMBL" id="PXY01058.1"/>
    </source>
</evidence>
<keyword evidence="4" id="KW-0413">Isomerase</keyword>
<feature type="domain" description="Chorismate-utilising enzyme C-terminal" evidence="6">
    <location>
        <begin position="109"/>
        <end position="358"/>
    </location>
</feature>
<evidence type="ECO:0000313" key="8">
    <source>
        <dbReference type="Proteomes" id="UP000248079"/>
    </source>
</evidence>
<dbReference type="AlphaFoldDB" id="A0A2V3ZXC7"/>
<dbReference type="InterPro" id="IPR004561">
    <property type="entry name" value="IsoChor_synthase"/>
</dbReference>
<dbReference type="Pfam" id="PF00425">
    <property type="entry name" value="Chorismate_bind"/>
    <property type="match status" value="1"/>
</dbReference>
<dbReference type="OrthoDB" id="9806579at2"/>
<evidence type="ECO:0000256" key="1">
    <source>
        <dbReference type="ARBA" id="ARBA00000799"/>
    </source>
</evidence>
<keyword evidence="8" id="KW-1185">Reference proteome</keyword>
<sequence>MSQLEDKEKSIQYFLEQCIQKRLSFYAYSLPGDQEIKIGIQTSPTKFRTLLDLKGKDGFLFVPFDVDGEQAPYFINPEFEFSSYSIHFKDFAGLPDQEDEDSEIYESSKEDYFVQIKEMLTDLQSKRLDKVILSRVHVLNGKGRKEAASIFLRLNETYPNAFVSMVDIPGEGLWIGASPERFLNSDGKTIETVALAGTQKLGDREVHAVEWETKEIEEQAYVSKYIEELLSNYQIRDYQKKGPFTAQAGNVVHLKTTYKANTELSFDQISSFAQALHPTPAVCGLPKNKGMDLIRKVEKHRREYYAGFLGPIHADGSLALFVNLRSMKVLKESMALFVGGGITADSDPEKEWMETCFKAQTLLKVIK</sequence>
<organism evidence="7 8">
    <name type="scientific">Marinifilum breve</name>
    <dbReference type="NCBI Taxonomy" id="2184082"/>
    <lineage>
        <taxon>Bacteria</taxon>
        <taxon>Pseudomonadati</taxon>
        <taxon>Bacteroidota</taxon>
        <taxon>Bacteroidia</taxon>
        <taxon>Marinilabiliales</taxon>
        <taxon>Marinifilaceae</taxon>
    </lineage>
</organism>
<dbReference type="EMBL" id="QFLI01000004">
    <property type="protein sequence ID" value="PXY01058.1"/>
    <property type="molecule type" value="Genomic_DNA"/>
</dbReference>
<comment type="catalytic activity">
    <reaction evidence="1">
        <text>chorismate = isochorismate</text>
        <dbReference type="Rhea" id="RHEA:18985"/>
        <dbReference type="ChEBI" id="CHEBI:29748"/>
        <dbReference type="ChEBI" id="CHEBI:29780"/>
        <dbReference type="EC" id="5.4.4.2"/>
    </reaction>
</comment>
<dbReference type="InterPro" id="IPR005801">
    <property type="entry name" value="ADC_synthase"/>
</dbReference>
<proteinExistence type="inferred from homology"/>
<accession>A0A2V3ZXC7</accession>
<reference evidence="7 8" key="1">
    <citation type="submission" date="2018-05" db="EMBL/GenBank/DDBJ databases">
        <title>Marinifilum breve JC075T sp. nov., a marine bacterium isolated from Yongle Blue Hole in the South China Sea.</title>
        <authorList>
            <person name="Fu T."/>
        </authorList>
    </citation>
    <scope>NUCLEOTIDE SEQUENCE [LARGE SCALE GENOMIC DNA]</scope>
    <source>
        <strain evidence="7 8">JC075</strain>
    </source>
</reference>
<dbReference type="RefSeq" id="WP_110360689.1">
    <property type="nucleotide sequence ID" value="NZ_QFLI01000004.1"/>
</dbReference>
<evidence type="ECO:0000256" key="5">
    <source>
        <dbReference type="ARBA" id="ARBA00041564"/>
    </source>
</evidence>
<evidence type="ECO:0000256" key="4">
    <source>
        <dbReference type="ARBA" id="ARBA00023235"/>
    </source>
</evidence>
<evidence type="ECO:0000259" key="6">
    <source>
        <dbReference type="Pfam" id="PF00425"/>
    </source>
</evidence>